<dbReference type="Pfam" id="PF02518">
    <property type="entry name" value="HATPase_c"/>
    <property type="match status" value="1"/>
</dbReference>
<organism evidence="13 14">
    <name type="scientific">Thalassovita gelatinovora</name>
    <name type="common">Thalassobius gelatinovorus</name>
    <dbReference type="NCBI Taxonomy" id="53501"/>
    <lineage>
        <taxon>Bacteria</taxon>
        <taxon>Pseudomonadati</taxon>
        <taxon>Pseudomonadota</taxon>
        <taxon>Alphaproteobacteria</taxon>
        <taxon>Rhodobacterales</taxon>
        <taxon>Roseobacteraceae</taxon>
        <taxon>Thalassovita</taxon>
    </lineage>
</organism>
<dbReference type="EMBL" id="CYSA01000019">
    <property type="protein sequence ID" value="CUH66115.1"/>
    <property type="molecule type" value="Genomic_DNA"/>
</dbReference>
<dbReference type="Pfam" id="PF00512">
    <property type="entry name" value="HisKA"/>
    <property type="match status" value="1"/>
</dbReference>
<dbReference type="Proteomes" id="UP000051587">
    <property type="component" value="Unassembled WGS sequence"/>
</dbReference>
<dbReference type="AlphaFoldDB" id="A0A0P1G2R6"/>
<dbReference type="RefSeq" id="WP_082644127.1">
    <property type="nucleotide sequence ID" value="NZ_CYSA01000019.1"/>
</dbReference>
<name>A0A0P1G2R6_THAGE</name>
<dbReference type="SUPFAM" id="SSF47384">
    <property type="entry name" value="Homodimeric domain of signal transducing histidine kinase"/>
    <property type="match status" value="1"/>
</dbReference>
<dbReference type="InterPro" id="IPR003594">
    <property type="entry name" value="HATPase_dom"/>
</dbReference>
<dbReference type="CDD" id="cd00082">
    <property type="entry name" value="HisKA"/>
    <property type="match status" value="1"/>
</dbReference>
<evidence type="ECO:0000313" key="13">
    <source>
        <dbReference type="EMBL" id="CUH66115.1"/>
    </source>
</evidence>
<keyword evidence="10" id="KW-0812">Transmembrane</keyword>
<dbReference type="FunFam" id="3.30.565.10:FF:000078">
    <property type="entry name" value="Two-component sensor histidine kinase"/>
    <property type="match status" value="1"/>
</dbReference>
<evidence type="ECO:0000256" key="5">
    <source>
        <dbReference type="ARBA" id="ARBA00022741"/>
    </source>
</evidence>
<feature type="transmembrane region" description="Helical" evidence="10">
    <location>
        <begin position="181"/>
        <end position="203"/>
    </location>
</feature>
<dbReference type="CDD" id="cd16922">
    <property type="entry name" value="HATPase_EvgS-ArcB-TorS-like"/>
    <property type="match status" value="1"/>
</dbReference>
<comment type="catalytic activity">
    <reaction evidence="1">
        <text>ATP + protein L-histidine = ADP + protein N-phospho-L-histidine.</text>
        <dbReference type="EC" id="2.7.13.3"/>
    </reaction>
</comment>
<dbReference type="Gene3D" id="1.10.287.130">
    <property type="match status" value="1"/>
</dbReference>
<dbReference type="EC" id="2.7.13.3" evidence="2"/>
<gene>
    <name evidence="13" type="primary">rcsC_4</name>
    <name evidence="13" type="ORF">TG4357_02242</name>
</gene>
<dbReference type="SMART" id="SM00388">
    <property type="entry name" value="HisKA"/>
    <property type="match status" value="1"/>
</dbReference>
<evidence type="ECO:0000313" key="14">
    <source>
        <dbReference type="Proteomes" id="UP000051587"/>
    </source>
</evidence>
<dbReference type="InterPro" id="IPR004358">
    <property type="entry name" value="Sig_transdc_His_kin-like_C"/>
</dbReference>
<evidence type="ECO:0000256" key="2">
    <source>
        <dbReference type="ARBA" id="ARBA00012438"/>
    </source>
</evidence>
<evidence type="ECO:0000256" key="7">
    <source>
        <dbReference type="ARBA" id="ARBA00022840"/>
    </source>
</evidence>
<keyword evidence="10" id="KW-1133">Transmembrane helix</keyword>
<feature type="domain" description="Response regulatory" evidence="12">
    <location>
        <begin position="610"/>
        <end position="729"/>
    </location>
</feature>
<protein>
    <recommendedName>
        <fullName evidence="2">histidine kinase</fullName>
        <ecNumber evidence="2">2.7.13.3</ecNumber>
    </recommendedName>
</protein>
<dbReference type="InterPro" id="IPR005467">
    <property type="entry name" value="His_kinase_dom"/>
</dbReference>
<dbReference type="SUPFAM" id="SSF52172">
    <property type="entry name" value="CheY-like"/>
    <property type="match status" value="1"/>
</dbReference>
<keyword evidence="7" id="KW-0067">ATP-binding</keyword>
<feature type="transmembrane region" description="Helical" evidence="10">
    <location>
        <begin position="21"/>
        <end position="40"/>
    </location>
</feature>
<keyword evidence="4 13" id="KW-0808">Transferase</keyword>
<keyword evidence="3 9" id="KW-0597">Phosphoprotein</keyword>
<keyword evidence="10" id="KW-0472">Membrane</keyword>
<keyword evidence="5" id="KW-0547">Nucleotide-binding</keyword>
<keyword evidence="6 13" id="KW-0418">Kinase</keyword>
<dbReference type="GO" id="GO:0000155">
    <property type="term" value="F:phosphorelay sensor kinase activity"/>
    <property type="evidence" value="ECO:0007669"/>
    <property type="project" value="InterPro"/>
</dbReference>
<evidence type="ECO:0000259" key="11">
    <source>
        <dbReference type="PROSITE" id="PS50109"/>
    </source>
</evidence>
<dbReference type="InterPro" id="IPR003661">
    <property type="entry name" value="HisK_dim/P_dom"/>
</dbReference>
<evidence type="ECO:0000256" key="6">
    <source>
        <dbReference type="ARBA" id="ARBA00022777"/>
    </source>
</evidence>
<accession>A0A0P1G2R6</accession>
<dbReference type="OrthoDB" id="9786919at2"/>
<feature type="domain" description="Histidine kinase" evidence="11">
    <location>
        <begin position="230"/>
        <end position="456"/>
    </location>
</feature>
<dbReference type="PANTHER" id="PTHR45339:SF1">
    <property type="entry name" value="HYBRID SIGNAL TRANSDUCTION HISTIDINE KINASE J"/>
    <property type="match status" value="1"/>
</dbReference>
<keyword evidence="14" id="KW-1185">Reference proteome</keyword>
<sequence length="741" mass="83861">MDVDDHQDRIQQVTKFWNARYIIVILIGVAAVVGYASFMYRSGAQQLEKSQQVISTVTSNRLTFKIVLFHNKGIETYNNAVARQFDEGFDEARDYLNAALGFCDSSSAYKFSTLMSARQYIRENLDLMESAGLSPTETQLAQMWANEKRVEQIASQYEQAIYKKFLTEFSQFQTVDNRTSIALHFLLVTLMIALIVFMIIMLFQRAEKLNHAKRVEAEYASQAKSSFLANMSHEIRTPINGIVGMIELLQKTTKLDEDQRRMVDVIHDSSFFLMRIIDDILDASKIEAGKLEIENTSFPLLEAIEKTAESMATVAHKSNVRLLIYIDPDIPDCIASDPLRLRQILLNLLSNAIKFTRAEKGNDKLSFVELWVDCDEQRQFIRFRVSDNGIGMSQETIAKLFRPFQQAEDSTTRRFGGTGLGLVITRNLVDLMDGKIEVESEPDKGSAFTVHLPLKVADCREKLPNITGTKLVLKLDSPVYNERLSKFYGTRGATVILPQTEEDLLEAAATADDDTVIYLALETLAENLLMIDKITDRNPACNVIVLDPTREHPKGWLRKQLYVSYRFPWHLSDTIRGIALMTGRVQQVGLLDSEPAERQLPVDLKVPTQPILIVEDNPLNMSVLKQQLKLLGHDHDTATNGAEGFEKWQSNQYQTVLTDCQMPVMDGLEMTRKIRETEARTGAPKTTIIAITAGVLREEADRCYQAGMSDYLTKPVQTAELERVLQKWSGEQNTIKAPENT</sequence>
<evidence type="ECO:0000259" key="12">
    <source>
        <dbReference type="PROSITE" id="PS50110"/>
    </source>
</evidence>
<dbReference type="PRINTS" id="PR00344">
    <property type="entry name" value="BCTRLSENSOR"/>
</dbReference>
<keyword evidence="8" id="KW-0902">Two-component regulatory system</keyword>
<dbReference type="InterPro" id="IPR011006">
    <property type="entry name" value="CheY-like_superfamily"/>
</dbReference>
<proteinExistence type="predicted"/>
<evidence type="ECO:0000256" key="1">
    <source>
        <dbReference type="ARBA" id="ARBA00000085"/>
    </source>
</evidence>
<dbReference type="STRING" id="53501.SAMN04488043_108192"/>
<dbReference type="SMART" id="SM00448">
    <property type="entry name" value="REC"/>
    <property type="match status" value="1"/>
</dbReference>
<feature type="modified residue" description="4-aspartylphosphate" evidence="9">
    <location>
        <position position="659"/>
    </location>
</feature>
<evidence type="ECO:0000256" key="8">
    <source>
        <dbReference type="ARBA" id="ARBA00023012"/>
    </source>
</evidence>
<reference evidence="13 14" key="1">
    <citation type="submission" date="2015-09" db="EMBL/GenBank/DDBJ databases">
        <authorList>
            <consortium name="Swine Surveillance"/>
        </authorList>
    </citation>
    <scope>NUCLEOTIDE SEQUENCE [LARGE SCALE GENOMIC DNA]</scope>
    <source>
        <strain evidence="13 14">CECT 4357</strain>
    </source>
</reference>
<dbReference type="InterPro" id="IPR036097">
    <property type="entry name" value="HisK_dim/P_sf"/>
</dbReference>
<dbReference type="PROSITE" id="PS50110">
    <property type="entry name" value="RESPONSE_REGULATORY"/>
    <property type="match status" value="1"/>
</dbReference>
<dbReference type="FunFam" id="1.10.287.130:FF:000002">
    <property type="entry name" value="Two-component osmosensing histidine kinase"/>
    <property type="match status" value="1"/>
</dbReference>
<dbReference type="Pfam" id="PF00072">
    <property type="entry name" value="Response_reg"/>
    <property type="match status" value="1"/>
</dbReference>
<dbReference type="Gene3D" id="3.30.565.10">
    <property type="entry name" value="Histidine kinase-like ATPase, C-terminal domain"/>
    <property type="match status" value="1"/>
</dbReference>
<dbReference type="GO" id="GO:0005524">
    <property type="term" value="F:ATP binding"/>
    <property type="evidence" value="ECO:0007669"/>
    <property type="project" value="UniProtKB-KW"/>
</dbReference>
<evidence type="ECO:0000256" key="10">
    <source>
        <dbReference type="SAM" id="Phobius"/>
    </source>
</evidence>
<evidence type="ECO:0000256" key="4">
    <source>
        <dbReference type="ARBA" id="ARBA00022679"/>
    </source>
</evidence>
<dbReference type="CDD" id="cd17546">
    <property type="entry name" value="REC_hyHK_CKI1_RcsC-like"/>
    <property type="match status" value="1"/>
</dbReference>
<evidence type="ECO:0000256" key="9">
    <source>
        <dbReference type="PROSITE-ProRule" id="PRU00169"/>
    </source>
</evidence>
<dbReference type="SUPFAM" id="SSF55874">
    <property type="entry name" value="ATPase domain of HSP90 chaperone/DNA topoisomerase II/histidine kinase"/>
    <property type="match status" value="1"/>
</dbReference>
<dbReference type="PANTHER" id="PTHR45339">
    <property type="entry name" value="HYBRID SIGNAL TRANSDUCTION HISTIDINE KINASE J"/>
    <property type="match status" value="1"/>
</dbReference>
<dbReference type="PROSITE" id="PS50109">
    <property type="entry name" value="HIS_KIN"/>
    <property type="match status" value="1"/>
</dbReference>
<dbReference type="InterPro" id="IPR001789">
    <property type="entry name" value="Sig_transdc_resp-reg_receiver"/>
</dbReference>
<dbReference type="SMART" id="SM00387">
    <property type="entry name" value="HATPase_c"/>
    <property type="match status" value="1"/>
</dbReference>
<dbReference type="Gene3D" id="3.40.50.2300">
    <property type="match status" value="1"/>
</dbReference>
<dbReference type="InterPro" id="IPR036890">
    <property type="entry name" value="HATPase_C_sf"/>
</dbReference>
<evidence type="ECO:0000256" key="3">
    <source>
        <dbReference type="ARBA" id="ARBA00022553"/>
    </source>
</evidence>